<feature type="region of interest" description="Disordered" evidence="1">
    <location>
        <begin position="33"/>
        <end position="66"/>
    </location>
</feature>
<evidence type="ECO:0000256" key="1">
    <source>
        <dbReference type="SAM" id="MobiDB-lite"/>
    </source>
</evidence>
<protein>
    <recommendedName>
        <fullName evidence="3">DUF8175 domain-containing protein</fullName>
    </recommendedName>
</protein>
<evidence type="ECO:0000256" key="2">
    <source>
        <dbReference type="SAM" id="SignalP"/>
    </source>
</evidence>
<feature type="compositionally biased region" description="Low complexity" evidence="1">
    <location>
        <begin position="35"/>
        <end position="48"/>
    </location>
</feature>
<keyword evidence="4" id="KW-0614">Plasmid</keyword>
<proteinExistence type="predicted"/>
<feature type="signal peptide" evidence="2">
    <location>
        <begin position="1"/>
        <end position="28"/>
    </location>
</feature>
<sequence length="270" mass="29297">MNSKQKWLIGGAIALVVVLIAASFALFAGDDTEPDAPTAQPTTPAVPTQGNNGGTGFADPATDTFGRKIYVPNNPAGQALPQRDPGARVECDPGQLPTAQGGMTIQRNFDMVMLYSETDGPARVDGDLARGYSHSPQGAALAAWNLWHRMREGGDVTKQVLLEQTVHDAALQKELETKPVPPGLRTVEQKRSMVAPDGFRILSCDDDFVVLEYAVRQIADENGVLAAPRWVGMQWSMLWRDDDWKMQTADDSGKSGAVHTTLDGFTTWQF</sequence>
<dbReference type="Pfam" id="PF26526">
    <property type="entry name" value="DUF8175"/>
    <property type="match status" value="1"/>
</dbReference>
<evidence type="ECO:0000313" key="5">
    <source>
        <dbReference type="Proteomes" id="UP000831484"/>
    </source>
</evidence>
<organism evidence="4 5">
    <name type="scientific">Rhodococcus qingshengii JCM 15477</name>
    <dbReference type="NCBI Taxonomy" id="1303681"/>
    <lineage>
        <taxon>Bacteria</taxon>
        <taxon>Bacillati</taxon>
        <taxon>Actinomycetota</taxon>
        <taxon>Actinomycetes</taxon>
        <taxon>Mycobacteriales</taxon>
        <taxon>Nocardiaceae</taxon>
        <taxon>Rhodococcus</taxon>
        <taxon>Rhodococcus erythropolis group</taxon>
    </lineage>
</organism>
<gene>
    <name evidence="4" type="ORF">M0639_29785</name>
</gene>
<evidence type="ECO:0000313" key="4">
    <source>
        <dbReference type="EMBL" id="UPU46241.1"/>
    </source>
</evidence>
<feature type="chain" id="PRO_5044337426" description="DUF8175 domain-containing protein" evidence="2">
    <location>
        <begin position="29"/>
        <end position="270"/>
    </location>
</feature>
<dbReference type="AlphaFoldDB" id="A0AB38RLY0"/>
<reference evidence="5" key="1">
    <citation type="journal article" date="2022" name="Environ. Microbiol.">
        <title>Functional analysis, diversity, and distribution of carbendazim hydrolases MheI and CbmA, responsible for the initial step in carbendazim degradation.</title>
        <authorList>
            <person name="Zhang M."/>
            <person name="Bai X."/>
            <person name="Li Q."/>
            <person name="Zhang L."/>
            <person name="Zhu Q."/>
            <person name="Gao S."/>
            <person name="Ke Z."/>
            <person name="Jiang M."/>
            <person name="Hu J."/>
            <person name="Qiu J."/>
            <person name="Hong Q."/>
        </authorList>
    </citation>
    <scope>NUCLEOTIDE SEQUENCE [LARGE SCALE GENOMIC DNA]</scope>
    <source>
        <strain evidence="5">djl-6</strain>
    </source>
</reference>
<dbReference type="EMBL" id="CP096564">
    <property type="protein sequence ID" value="UPU46241.1"/>
    <property type="molecule type" value="Genomic_DNA"/>
</dbReference>
<feature type="domain" description="DUF8175" evidence="3">
    <location>
        <begin position="71"/>
        <end position="267"/>
    </location>
</feature>
<keyword evidence="2" id="KW-0732">Signal</keyword>
<name>A0AB38RLY0_RHOSG</name>
<evidence type="ECO:0000259" key="3">
    <source>
        <dbReference type="Pfam" id="PF26526"/>
    </source>
</evidence>
<keyword evidence="5" id="KW-1185">Reference proteome</keyword>
<accession>A0AB38RLY0</accession>
<geneLocation type="plasmid" evidence="4 5">
    <name>pdjl-6-1</name>
</geneLocation>
<dbReference type="InterPro" id="IPR058488">
    <property type="entry name" value="DUF8175"/>
</dbReference>
<dbReference type="Proteomes" id="UP000831484">
    <property type="component" value="Plasmid pdjl-6-1"/>
</dbReference>
<dbReference type="RefSeq" id="WP_064075397.1">
    <property type="nucleotide sequence ID" value="NZ_CP096564.1"/>
</dbReference>